<dbReference type="PANTHER" id="PTHR43233">
    <property type="entry name" value="FAMILY N-ACETYLTRANSFERASE, PUTATIVE (AFU_ORTHOLOGUE AFUA_6G03350)-RELATED"/>
    <property type="match status" value="1"/>
</dbReference>
<evidence type="ECO:0000313" key="4">
    <source>
        <dbReference type="Proteomes" id="UP000265354"/>
    </source>
</evidence>
<dbReference type="EMBL" id="BGZL01000008">
    <property type="protein sequence ID" value="GBQ01785.1"/>
    <property type="molecule type" value="Genomic_DNA"/>
</dbReference>
<dbReference type="PANTHER" id="PTHR43233:SF1">
    <property type="entry name" value="FAMILY N-ACETYLTRANSFERASE, PUTATIVE (AFU_ORTHOLOGUE AFUA_6G03350)-RELATED"/>
    <property type="match status" value="1"/>
</dbReference>
<dbReference type="InterPro" id="IPR000182">
    <property type="entry name" value="GNAT_dom"/>
</dbReference>
<dbReference type="Gene3D" id="3.40.630.30">
    <property type="match status" value="1"/>
</dbReference>
<dbReference type="InterPro" id="IPR016181">
    <property type="entry name" value="Acyl_CoA_acyltransferase"/>
</dbReference>
<gene>
    <name evidence="3" type="ORF">SSP531S_32320</name>
</gene>
<organism evidence="3 4">
    <name type="scientific">Streptomyces spongiicola</name>
    <dbReference type="NCBI Taxonomy" id="1690221"/>
    <lineage>
        <taxon>Bacteria</taxon>
        <taxon>Bacillati</taxon>
        <taxon>Actinomycetota</taxon>
        <taxon>Actinomycetes</taxon>
        <taxon>Kitasatosporales</taxon>
        <taxon>Streptomycetaceae</taxon>
        <taxon>Streptomyces</taxon>
    </lineage>
</organism>
<sequence>MPWAGNAEGAGPAAGGLRAGDRRAGTVARRVPPGPRPAVSPGSPGRVPYLCQGSPGRVRTSARARRRVRTAARRPGHRRVEAERGEAHTRENGAAVPGRSRNPADNRPRGCEGTGMSDPTGTWADYEISCDPDRLDPARIHHWLSTDAYWALGRSREQQDRAIAGSLSFGAYERASGRLVGYARVVTDHATFAWLCDVYVDRDVRGRGLGTALAAAVRDRLAPLGLRRVLLATDDAHGVYGKAGFAPITDPEKLMVLKTG</sequence>
<evidence type="ECO:0000313" key="3">
    <source>
        <dbReference type="EMBL" id="GBQ01785.1"/>
    </source>
</evidence>
<accession>A0A388T3I5</accession>
<feature type="domain" description="N-acetyltransferase" evidence="2">
    <location>
        <begin position="126"/>
        <end position="260"/>
    </location>
</feature>
<proteinExistence type="predicted"/>
<dbReference type="AlphaFoldDB" id="A0A388T3I5"/>
<feature type="region of interest" description="Disordered" evidence="1">
    <location>
        <begin position="1"/>
        <end position="118"/>
    </location>
</feature>
<dbReference type="CDD" id="cd04301">
    <property type="entry name" value="NAT_SF"/>
    <property type="match status" value="1"/>
</dbReference>
<evidence type="ECO:0000259" key="2">
    <source>
        <dbReference type="PROSITE" id="PS51186"/>
    </source>
</evidence>
<dbReference type="Pfam" id="PF00583">
    <property type="entry name" value="Acetyltransf_1"/>
    <property type="match status" value="1"/>
</dbReference>
<reference evidence="3 4" key="1">
    <citation type="submission" date="2018-07" db="EMBL/GenBank/DDBJ databases">
        <title>Whole Genome Shotgun Sequence of Streptomyces spongiicola strain 531S.</title>
        <authorList>
            <person name="Dohra H."/>
            <person name="Kodani S."/>
        </authorList>
    </citation>
    <scope>NUCLEOTIDE SEQUENCE [LARGE SCALE GENOMIC DNA]</scope>
    <source>
        <strain evidence="3 4">531S</strain>
    </source>
</reference>
<dbReference type="PROSITE" id="PS51186">
    <property type="entry name" value="GNAT"/>
    <property type="match status" value="1"/>
</dbReference>
<dbReference type="InterPro" id="IPR053144">
    <property type="entry name" value="Acetyltransferase_Butenolide"/>
</dbReference>
<evidence type="ECO:0000256" key="1">
    <source>
        <dbReference type="SAM" id="MobiDB-lite"/>
    </source>
</evidence>
<feature type="compositionally biased region" description="Basic and acidic residues" evidence="1">
    <location>
        <begin position="78"/>
        <end position="91"/>
    </location>
</feature>
<feature type="compositionally biased region" description="Basic residues" evidence="1">
    <location>
        <begin position="60"/>
        <end position="77"/>
    </location>
</feature>
<dbReference type="Proteomes" id="UP000265354">
    <property type="component" value="Unassembled WGS sequence"/>
</dbReference>
<comment type="caution">
    <text evidence="3">The sequence shown here is derived from an EMBL/GenBank/DDBJ whole genome shotgun (WGS) entry which is preliminary data.</text>
</comment>
<dbReference type="SUPFAM" id="SSF55729">
    <property type="entry name" value="Acyl-CoA N-acyltransferases (Nat)"/>
    <property type="match status" value="1"/>
</dbReference>
<dbReference type="GO" id="GO:0016747">
    <property type="term" value="F:acyltransferase activity, transferring groups other than amino-acyl groups"/>
    <property type="evidence" value="ECO:0007669"/>
    <property type="project" value="InterPro"/>
</dbReference>
<feature type="compositionally biased region" description="Low complexity" evidence="1">
    <location>
        <begin position="1"/>
        <end position="11"/>
    </location>
</feature>
<protein>
    <recommendedName>
        <fullName evidence="2">N-acetyltransferase domain-containing protein</fullName>
    </recommendedName>
</protein>
<name>A0A388T3I5_9ACTN</name>